<dbReference type="Gene3D" id="3.40.30.10">
    <property type="entry name" value="Glutaredoxin"/>
    <property type="match status" value="1"/>
</dbReference>
<evidence type="ECO:0000313" key="5">
    <source>
        <dbReference type="EMBL" id="KAF2738590.1"/>
    </source>
</evidence>
<feature type="binding site" evidence="2">
    <location>
        <position position="61"/>
    </location>
    <ligand>
        <name>glutathione</name>
        <dbReference type="ChEBI" id="CHEBI:57925"/>
    </ligand>
</feature>
<dbReference type="Proteomes" id="UP000799444">
    <property type="component" value="Unassembled WGS sequence"/>
</dbReference>
<feature type="binding site" evidence="2">
    <location>
        <begin position="112"/>
        <end position="113"/>
    </location>
    <ligand>
        <name>glutathione</name>
        <dbReference type="ChEBI" id="CHEBI:57925"/>
    </ligand>
</feature>
<reference evidence="5" key="1">
    <citation type="journal article" date="2020" name="Stud. Mycol.">
        <title>101 Dothideomycetes genomes: a test case for predicting lifestyles and emergence of pathogens.</title>
        <authorList>
            <person name="Haridas S."/>
            <person name="Albert R."/>
            <person name="Binder M."/>
            <person name="Bloem J."/>
            <person name="Labutti K."/>
            <person name="Salamov A."/>
            <person name="Andreopoulos B."/>
            <person name="Baker S."/>
            <person name="Barry K."/>
            <person name="Bills G."/>
            <person name="Bluhm B."/>
            <person name="Cannon C."/>
            <person name="Castanera R."/>
            <person name="Culley D."/>
            <person name="Daum C."/>
            <person name="Ezra D."/>
            <person name="Gonzalez J."/>
            <person name="Henrissat B."/>
            <person name="Kuo A."/>
            <person name="Liang C."/>
            <person name="Lipzen A."/>
            <person name="Lutzoni F."/>
            <person name="Magnuson J."/>
            <person name="Mondo S."/>
            <person name="Nolan M."/>
            <person name="Ohm R."/>
            <person name="Pangilinan J."/>
            <person name="Park H.-J."/>
            <person name="Ramirez L."/>
            <person name="Alfaro M."/>
            <person name="Sun H."/>
            <person name="Tritt A."/>
            <person name="Yoshinaga Y."/>
            <person name="Zwiers L.-H."/>
            <person name="Turgeon B."/>
            <person name="Goodwin S."/>
            <person name="Spatafora J."/>
            <person name="Crous P."/>
            <person name="Grigoriev I."/>
        </authorList>
    </citation>
    <scope>NUCLEOTIDE SEQUENCE</scope>
    <source>
        <strain evidence="5">CBS 125425</strain>
    </source>
</reference>
<proteinExistence type="predicted"/>
<evidence type="ECO:0000259" key="4">
    <source>
        <dbReference type="PROSITE" id="PS50405"/>
    </source>
</evidence>
<dbReference type="InterPro" id="IPR036249">
    <property type="entry name" value="Thioredoxin-like_sf"/>
</dbReference>
<dbReference type="InterPro" id="IPR010987">
    <property type="entry name" value="Glutathione-S-Trfase_C-like"/>
</dbReference>
<accession>A0A9P4R5Q1</accession>
<comment type="caution">
    <text evidence="5">The sequence shown here is derived from an EMBL/GenBank/DDBJ whole genome shotgun (WGS) entry which is preliminary data.</text>
</comment>
<dbReference type="PIRSF" id="PIRSF015753">
    <property type="entry name" value="GST"/>
    <property type="match status" value="1"/>
</dbReference>
<dbReference type="PROSITE" id="PS50405">
    <property type="entry name" value="GST_CTER"/>
    <property type="match status" value="1"/>
</dbReference>
<dbReference type="GO" id="GO:0005737">
    <property type="term" value="C:cytoplasm"/>
    <property type="evidence" value="ECO:0007669"/>
    <property type="project" value="TreeGrafter"/>
</dbReference>
<dbReference type="Pfam" id="PF13409">
    <property type="entry name" value="GST_N_2"/>
    <property type="match status" value="1"/>
</dbReference>
<dbReference type="InterPro" id="IPR016639">
    <property type="entry name" value="GST_Omega/GSH"/>
</dbReference>
<protein>
    <recommendedName>
        <fullName evidence="4">GST C-terminal domain-containing protein</fullName>
    </recommendedName>
</protein>
<keyword evidence="6" id="KW-1185">Reference proteome</keyword>
<feature type="site" description="Lowers pKa of active site Cys" evidence="3">
    <location>
        <position position="276"/>
    </location>
</feature>
<dbReference type="Gene3D" id="1.20.1050.10">
    <property type="match status" value="1"/>
</dbReference>
<evidence type="ECO:0000313" key="6">
    <source>
        <dbReference type="Proteomes" id="UP000799444"/>
    </source>
</evidence>
<evidence type="ECO:0000256" key="2">
    <source>
        <dbReference type="PIRSR" id="PIRSR015753-2"/>
    </source>
</evidence>
<sequence>MSRFRNFIPSEHFPAEADRYVLYYNACCPWAHRTIIAHAMKGLGEVVQLVEADARDPAHGWWFSGRRGPERDPIYGIKYVRDLYMRADPQYNGRVTVPLLWDKKNQTIVSNESSEIVRMFFEGFDQLLPLEMREVNKLNPLIPQYLRADIDEVNGWVYDTVNNGVYKVGFARSQAAYDDAITKLFSSLDRLEAHLADPRHQPYLFGEHITEADIRLFTTLIRFDMVYYTLFKCNVKMIRLDYPRLHDWLRRLYWDEGPETSGGVFKLTTNFPASGYAQVSAGNGIVPAGPLPHILPL</sequence>
<dbReference type="InterPro" id="IPR036282">
    <property type="entry name" value="Glutathione-S-Trfase_C_sf"/>
</dbReference>
<dbReference type="AlphaFoldDB" id="A0A9P4R5Q1"/>
<dbReference type="GO" id="GO:0004364">
    <property type="term" value="F:glutathione transferase activity"/>
    <property type="evidence" value="ECO:0007669"/>
    <property type="project" value="InterPro"/>
</dbReference>
<dbReference type="InterPro" id="IPR004045">
    <property type="entry name" value="Glutathione_S-Trfase_N"/>
</dbReference>
<feature type="binding site" evidence="2">
    <location>
        <begin position="94"/>
        <end position="97"/>
    </location>
    <ligand>
        <name>glutathione</name>
        <dbReference type="ChEBI" id="CHEBI:57925"/>
    </ligand>
</feature>
<evidence type="ECO:0000256" key="3">
    <source>
        <dbReference type="PIRSR" id="PIRSR015753-3"/>
    </source>
</evidence>
<dbReference type="OrthoDB" id="2309723at2759"/>
<name>A0A9P4R5Q1_9PLEO</name>
<dbReference type="Pfam" id="PF13410">
    <property type="entry name" value="GST_C_2"/>
    <property type="match status" value="1"/>
</dbReference>
<dbReference type="SUPFAM" id="SSF52833">
    <property type="entry name" value="Thioredoxin-like"/>
    <property type="match status" value="1"/>
</dbReference>
<organism evidence="5 6">
    <name type="scientific">Polyplosphaeria fusca</name>
    <dbReference type="NCBI Taxonomy" id="682080"/>
    <lineage>
        <taxon>Eukaryota</taxon>
        <taxon>Fungi</taxon>
        <taxon>Dikarya</taxon>
        <taxon>Ascomycota</taxon>
        <taxon>Pezizomycotina</taxon>
        <taxon>Dothideomycetes</taxon>
        <taxon>Pleosporomycetidae</taxon>
        <taxon>Pleosporales</taxon>
        <taxon>Tetraplosphaeriaceae</taxon>
        <taxon>Polyplosphaeria</taxon>
    </lineage>
</organism>
<feature type="site" description="Lowers pKa of active site Cys" evidence="3">
    <location>
        <position position="227"/>
    </location>
</feature>
<dbReference type="PANTHER" id="PTHR32419">
    <property type="entry name" value="GLUTATHIONYL-HYDROQUINONE REDUCTASE"/>
    <property type="match status" value="1"/>
</dbReference>
<dbReference type="InterPro" id="IPR047047">
    <property type="entry name" value="GST_Omega-like_C"/>
</dbReference>
<dbReference type="SUPFAM" id="SSF47616">
    <property type="entry name" value="GST C-terminal domain-like"/>
    <property type="match status" value="1"/>
</dbReference>
<feature type="domain" description="GST C-terminal" evidence="4">
    <location>
        <begin position="143"/>
        <end position="276"/>
    </location>
</feature>
<feature type="active site" description="Proton donor/acceptor" evidence="1">
    <location>
        <position position="166"/>
    </location>
</feature>
<dbReference type="CDD" id="cd03190">
    <property type="entry name" value="GST_C_Omega_like"/>
    <property type="match status" value="1"/>
</dbReference>
<dbReference type="PANTHER" id="PTHR32419:SF25">
    <property type="entry name" value="GLUTATHIONE S-TRANSFERASE (EUROFUNG)"/>
    <property type="match status" value="1"/>
</dbReference>
<feature type="active site" description="Nucleophile" evidence="1">
    <location>
        <position position="28"/>
    </location>
</feature>
<gene>
    <name evidence="5" type="ORF">EJ04DRAFT_459125</name>
</gene>
<evidence type="ECO:0000256" key="1">
    <source>
        <dbReference type="PIRSR" id="PIRSR015753-1"/>
    </source>
</evidence>
<dbReference type="EMBL" id="ML996108">
    <property type="protein sequence ID" value="KAF2738590.1"/>
    <property type="molecule type" value="Genomic_DNA"/>
</dbReference>